<feature type="compositionally biased region" description="Basic and acidic residues" evidence="3">
    <location>
        <begin position="114"/>
        <end position="128"/>
    </location>
</feature>
<evidence type="ECO:0000313" key="5">
    <source>
        <dbReference type="EMBL" id="KAJ6695335.1"/>
    </source>
</evidence>
<feature type="region of interest" description="Disordered" evidence="3">
    <location>
        <begin position="96"/>
        <end position="128"/>
    </location>
</feature>
<feature type="compositionally biased region" description="Basic and acidic residues" evidence="3">
    <location>
        <begin position="20"/>
        <end position="32"/>
    </location>
</feature>
<dbReference type="InterPro" id="IPR011684">
    <property type="entry name" value="NAB"/>
</dbReference>
<keyword evidence="6" id="KW-1185">Reference proteome</keyword>
<dbReference type="EMBL" id="JAPFFM010000017">
    <property type="protein sequence ID" value="KAJ6695335.1"/>
    <property type="molecule type" value="Genomic_DNA"/>
</dbReference>
<name>A0A9Q0PVQ8_9ROSI</name>
<evidence type="ECO:0000256" key="3">
    <source>
        <dbReference type="SAM" id="MobiDB-lite"/>
    </source>
</evidence>
<proteinExistence type="predicted"/>
<keyword evidence="1 2" id="KW-0175">Coiled coil</keyword>
<dbReference type="GO" id="GO:0003779">
    <property type="term" value="F:actin binding"/>
    <property type="evidence" value="ECO:0007669"/>
    <property type="project" value="InterPro"/>
</dbReference>
<dbReference type="PROSITE" id="PS51774">
    <property type="entry name" value="NAB"/>
    <property type="match status" value="1"/>
</dbReference>
<dbReference type="GO" id="GO:0005200">
    <property type="term" value="F:structural constituent of cytoskeleton"/>
    <property type="evidence" value="ECO:0007669"/>
    <property type="project" value="TreeGrafter"/>
</dbReference>
<dbReference type="PANTHER" id="PTHR47357:SF1">
    <property type="entry name" value="SPINDLE POLE BODY COMPONENT 110"/>
    <property type="match status" value="1"/>
</dbReference>
<evidence type="ECO:0000256" key="1">
    <source>
        <dbReference type="ARBA" id="ARBA00023054"/>
    </source>
</evidence>
<reference evidence="5" key="1">
    <citation type="submission" date="2022-11" db="EMBL/GenBank/DDBJ databases">
        <authorList>
            <person name="Hyden B.L."/>
            <person name="Feng K."/>
            <person name="Yates T."/>
            <person name="Jawdy S."/>
            <person name="Smart L.B."/>
            <person name="Muchero W."/>
        </authorList>
    </citation>
    <scope>NUCLEOTIDE SEQUENCE</scope>
    <source>
        <tissue evidence="5">Shoot tip</tissue>
    </source>
</reference>
<dbReference type="PANTHER" id="PTHR47357">
    <property type="entry name" value="COP1-INTERACTIVE PROTEIN 1"/>
    <property type="match status" value="1"/>
</dbReference>
<dbReference type="GO" id="GO:0005856">
    <property type="term" value="C:cytoskeleton"/>
    <property type="evidence" value="ECO:0007669"/>
    <property type="project" value="TreeGrafter"/>
</dbReference>
<comment type="caution">
    <text evidence="5">The sequence shown here is derived from an EMBL/GenBank/DDBJ whole genome shotgun (WGS) entry which is preliminary data.</text>
</comment>
<feature type="non-terminal residue" evidence="5">
    <location>
        <position position="1"/>
    </location>
</feature>
<dbReference type="Proteomes" id="UP001151752">
    <property type="component" value="Chromosome 3"/>
</dbReference>
<evidence type="ECO:0000256" key="2">
    <source>
        <dbReference type="SAM" id="Coils"/>
    </source>
</evidence>
<dbReference type="AlphaFoldDB" id="A0A9Q0PVQ8"/>
<sequence>MTKKKQHFRESLKSFIGSHIDPEKDEQLKETKTEIDDKVKRILKLIEEEDLVQQGGLSVENSKKQPLLELIEDVQKQYHLLYGQYDNLKGELIEKVHGKHGKDTSSSSGSESDDSSKHEVGKNGHFESEKITHGIKQELEAANLDIAELNSKLRATSEERDALQLEHQTALNKIQEAEEIIKNLRI</sequence>
<feature type="region of interest" description="Disordered" evidence="3">
    <location>
        <begin position="1"/>
        <end position="32"/>
    </location>
</feature>
<evidence type="ECO:0000259" key="4">
    <source>
        <dbReference type="PROSITE" id="PS51774"/>
    </source>
</evidence>
<gene>
    <name evidence="5" type="ORF">OIU74_014464</name>
</gene>
<protein>
    <submittedName>
        <fullName evidence="5">COP1-INTERACTIVE PROTEIN 1</fullName>
    </submittedName>
</protein>
<organism evidence="5 6">
    <name type="scientific">Salix koriyanagi</name>
    <dbReference type="NCBI Taxonomy" id="2511006"/>
    <lineage>
        <taxon>Eukaryota</taxon>
        <taxon>Viridiplantae</taxon>
        <taxon>Streptophyta</taxon>
        <taxon>Embryophyta</taxon>
        <taxon>Tracheophyta</taxon>
        <taxon>Spermatophyta</taxon>
        <taxon>Magnoliopsida</taxon>
        <taxon>eudicotyledons</taxon>
        <taxon>Gunneridae</taxon>
        <taxon>Pentapetalae</taxon>
        <taxon>rosids</taxon>
        <taxon>fabids</taxon>
        <taxon>Malpighiales</taxon>
        <taxon>Salicaceae</taxon>
        <taxon>Saliceae</taxon>
        <taxon>Salix</taxon>
    </lineage>
</organism>
<feature type="coiled-coil region" evidence="2">
    <location>
        <begin position="139"/>
        <end position="180"/>
    </location>
</feature>
<accession>A0A9Q0PVQ8</accession>
<reference evidence="5" key="2">
    <citation type="journal article" date="2023" name="Int. J. Mol. Sci.">
        <title>De Novo Assembly and Annotation of 11 Diverse Shrub Willow (Salix) Genomes Reveals Novel Gene Organization in Sex-Linked Regions.</title>
        <authorList>
            <person name="Hyden B."/>
            <person name="Feng K."/>
            <person name="Yates T.B."/>
            <person name="Jawdy S."/>
            <person name="Cereghino C."/>
            <person name="Smart L.B."/>
            <person name="Muchero W."/>
        </authorList>
    </citation>
    <scope>NUCLEOTIDE SEQUENCE</scope>
    <source>
        <tissue evidence="5">Shoot tip</tissue>
    </source>
</reference>
<dbReference type="Pfam" id="PF07765">
    <property type="entry name" value="KIP1"/>
    <property type="match status" value="1"/>
</dbReference>
<feature type="domain" description="NAB" evidence="4">
    <location>
        <begin position="12"/>
        <end position="92"/>
    </location>
</feature>
<evidence type="ECO:0000313" key="6">
    <source>
        <dbReference type="Proteomes" id="UP001151752"/>
    </source>
</evidence>